<dbReference type="EMBL" id="CP070499">
    <property type="protein sequence ID" value="QSB17375.1"/>
    <property type="molecule type" value="Genomic_DNA"/>
</dbReference>
<keyword evidence="2" id="KW-1185">Reference proteome</keyword>
<proteinExistence type="predicted"/>
<dbReference type="KEGG" id="nhy:JQS43_16340"/>
<reference evidence="1" key="1">
    <citation type="submission" date="2021-02" db="EMBL/GenBank/DDBJ databases">
        <title>Natrosporangium hydrolyticum gen. nov., sp. nov, a haloalkaliphilic actinobacterium from a soda solonchak soil.</title>
        <authorList>
            <person name="Sorokin D.Y."/>
            <person name="Khijniak T.V."/>
            <person name="Zakharycheva A.P."/>
            <person name="Boueva O.V."/>
            <person name="Ariskina E.V."/>
            <person name="Hahnke R.L."/>
            <person name="Bunk B."/>
            <person name="Sproer C."/>
            <person name="Schumann P."/>
            <person name="Evtushenko L.I."/>
            <person name="Kublanov I.V."/>
        </authorList>
    </citation>
    <scope>NUCLEOTIDE SEQUENCE</scope>
    <source>
        <strain evidence="1">DSM 106523</strain>
    </source>
</reference>
<accession>A0A895YN38</accession>
<sequence length="268" mass="28961">MGCHVELGRAIHAAAVAELVWLGAPGEAPPAIPVTPLLFKGEPAVAFPYADLARARRVAGAAQAALVLSDDRMTGSGWWPLTVCGRPRLVEDPAGEVFADELLDQELRKYPPARVLIDSPLLRREHWWYMPRLIVVLGEPVVRSVGVRAGGAGEVFAVAGPGGLRVDTVRRLTDEAGELDLLSLAGTGVPGGRGAGAGPAVLLGHDFSVPDLERWTPWLTSGWWSGELMRVERRPEQVELAPAPGIWARWRRQRRLERACRASLPPIG</sequence>
<dbReference type="Proteomes" id="UP000662857">
    <property type="component" value="Chromosome"/>
</dbReference>
<name>A0A895YN38_9ACTN</name>
<gene>
    <name evidence="1" type="ORF">JQS43_16340</name>
</gene>
<evidence type="ECO:0000313" key="1">
    <source>
        <dbReference type="EMBL" id="QSB17375.1"/>
    </source>
</evidence>
<protein>
    <submittedName>
        <fullName evidence="1">Pyridoxamine 5'-phosphate oxidase family protein</fullName>
    </submittedName>
</protein>
<evidence type="ECO:0000313" key="2">
    <source>
        <dbReference type="Proteomes" id="UP000662857"/>
    </source>
</evidence>
<organism evidence="1 2">
    <name type="scientific">Natronosporangium hydrolyticum</name>
    <dbReference type="NCBI Taxonomy" id="2811111"/>
    <lineage>
        <taxon>Bacteria</taxon>
        <taxon>Bacillati</taxon>
        <taxon>Actinomycetota</taxon>
        <taxon>Actinomycetes</taxon>
        <taxon>Micromonosporales</taxon>
        <taxon>Micromonosporaceae</taxon>
        <taxon>Natronosporangium</taxon>
    </lineage>
</organism>
<dbReference type="AlphaFoldDB" id="A0A895YN38"/>